<dbReference type="Gene3D" id="3.60.21.70">
    <property type="entry name" value="PhoD-like phosphatase"/>
    <property type="match status" value="1"/>
</dbReference>
<reference evidence="5 6" key="1">
    <citation type="submission" date="2023-07" db="EMBL/GenBank/DDBJ databases">
        <title>Genomic Encyclopedia of Type Strains, Phase IV (KMG-IV): sequencing the most valuable type-strain genomes for metagenomic binning, comparative biology and taxonomic classification.</title>
        <authorList>
            <person name="Goeker M."/>
        </authorList>
    </citation>
    <scope>NUCLEOTIDE SEQUENCE [LARGE SCALE GENOMIC DNA]</scope>
    <source>
        <strain evidence="5 6">DSM 102814</strain>
    </source>
</reference>
<evidence type="ECO:0000256" key="1">
    <source>
        <dbReference type="ARBA" id="ARBA00022729"/>
    </source>
</evidence>
<accession>A0ABU1K2M3</accession>
<proteinExistence type="predicted"/>
<feature type="domain" description="LamG-like jellyroll fold" evidence="4">
    <location>
        <begin position="681"/>
        <end position="817"/>
    </location>
</feature>
<dbReference type="Pfam" id="PF13385">
    <property type="entry name" value="Laminin_G_3"/>
    <property type="match status" value="2"/>
</dbReference>
<gene>
    <name evidence="5" type="ORF">GGR31_000116</name>
</gene>
<keyword evidence="2" id="KW-1015">Disulfide bond</keyword>
<comment type="caution">
    <text evidence="5">The sequence shown here is derived from an EMBL/GenBank/DDBJ whole genome shotgun (WGS) entry which is preliminary data.</text>
</comment>
<dbReference type="Pfam" id="PF18962">
    <property type="entry name" value="Por_Secre_tail"/>
    <property type="match status" value="1"/>
</dbReference>
<dbReference type="Proteomes" id="UP001257659">
    <property type="component" value="Unassembled WGS sequence"/>
</dbReference>
<keyword evidence="1 3" id="KW-0732">Signal</keyword>
<dbReference type="RefSeq" id="WP_309726245.1">
    <property type="nucleotide sequence ID" value="NZ_JAVDQA010000001.1"/>
</dbReference>
<keyword evidence="6" id="KW-1185">Reference proteome</keyword>
<dbReference type="SUPFAM" id="SSF49899">
    <property type="entry name" value="Concanavalin A-like lectins/glucanases"/>
    <property type="match status" value="2"/>
</dbReference>
<evidence type="ECO:0000256" key="2">
    <source>
        <dbReference type="ARBA" id="ARBA00023157"/>
    </source>
</evidence>
<dbReference type="NCBIfam" id="TIGR04183">
    <property type="entry name" value="Por_Secre_tail"/>
    <property type="match status" value="1"/>
</dbReference>
<dbReference type="SMART" id="SM00560">
    <property type="entry name" value="LamGL"/>
    <property type="match status" value="1"/>
</dbReference>
<protein>
    <recommendedName>
        <fullName evidence="4">LamG-like jellyroll fold domain-containing protein</fullName>
    </recommendedName>
</protein>
<dbReference type="InterPro" id="IPR029052">
    <property type="entry name" value="Metallo-depent_PP-like"/>
</dbReference>
<dbReference type="EMBL" id="JAVDQA010000001">
    <property type="protein sequence ID" value="MDR6299500.1"/>
    <property type="molecule type" value="Genomic_DNA"/>
</dbReference>
<evidence type="ECO:0000313" key="6">
    <source>
        <dbReference type="Proteomes" id="UP001257659"/>
    </source>
</evidence>
<dbReference type="PANTHER" id="PTHR33987">
    <property type="entry name" value="CALCINEURIN-LIKE METALLO-PHOSPHOESTERASE SUPERFAMILY PROTEIN"/>
    <property type="match status" value="1"/>
</dbReference>
<feature type="chain" id="PRO_5045370967" description="LamG-like jellyroll fold domain-containing protein" evidence="3">
    <location>
        <begin position="23"/>
        <end position="1108"/>
    </location>
</feature>
<dbReference type="InterPro" id="IPR013320">
    <property type="entry name" value="ConA-like_dom_sf"/>
</dbReference>
<organism evidence="5 6">
    <name type="scientific">Mesonia maritima</name>
    <dbReference type="NCBI Taxonomy" id="1793873"/>
    <lineage>
        <taxon>Bacteria</taxon>
        <taxon>Pseudomonadati</taxon>
        <taxon>Bacteroidota</taxon>
        <taxon>Flavobacteriia</taxon>
        <taxon>Flavobacteriales</taxon>
        <taxon>Flavobacteriaceae</taxon>
        <taxon>Mesonia</taxon>
    </lineage>
</organism>
<dbReference type="Gene3D" id="2.60.120.200">
    <property type="match status" value="2"/>
</dbReference>
<name>A0ABU1K2M3_9FLAO</name>
<evidence type="ECO:0000259" key="4">
    <source>
        <dbReference type="SMART" id="SM00560"/>
    </source>
</evidence>
<sequence>MKTKLFFLSIMISLYGSLSLYSQTTIPGDSIVYGPMFSPVYNNSVRVWVLTKSNTNTNNSLELSFTNDNSPATEISGTVYNSDTRLGYNLRSYEFTGLTQGDTYTAKLLADNSPVNDRVTSIKNAQNTIDDFEFLSGGCGRIYDLSRCIDQPESTFHFNGSPTMFNKMAEEGSDMMIWLGDATYLLGLQHAMGQCPNGEDDWANKDNAFSRYVFQRNYHDSLTVAMPQLAITDNHDLGPNEFDKNMPTIDEMRDIFMDWWPNPEYKSTPEGQGLYSSYKYKDVEFFLLDNRSYRDGTQQHLGPDQLAWLKNELANSTANFKVLINGTPSFENNCGGRNFCNTSQADELIDYIKQNNINGVISFSADIHEQKFMVRDGDVNYPLIDVLSGNLNSDVGNGNYNINYGTSHILTGVKQTYLRVNVYGDEDDRRMKVEYVGLDGNPYFEEIIHQDMLTSQNSDAHNLALPIDNSVEDTSLYNHTVNASNFTLEEDRNGEANSAIRFSSNTSLEIPSAQSLKLHDKSFSLTYWVKPESLNQNITFLSNEENNKGFSLGVSDLGYFYYLNHSTQEFKVSEFQFSPNKWSFIVWKYDNVKRVLSLYYNGFLIESWNDVASSEESLDAIKIGDNLDGLLDNVNLYARLISDEEILQEAEVVSSRGEVLKMPGSQNMAIEGTMLNPILAEDFTIQFWAKLNADPGNNYKILASNGRINNNTTGLSFEFPDSNKLNIVAGTNTSNWNAISNQGDVWNIGEWNHVTVTATKNGFIKYYLNGEFVAENSFEQYVPNPWGLGIGDSPSYGSDVNAEIDELRIWKRALTPAEIQENMHYPLTGTEADLALYYDFEISTVDTSILFSKGTETYDITLDGGSLIAATSPVCELEDDFKTKVIGQWSKNNTVENNGLAPTNAISSYINNLVIGKNANTETDLVPGDYTDFNYLKGGWQMSPLNLPFASFKINLEDALTDYATILANYQDFYLLKRENLTDDFEIAAQGTLNGNEVSFNNIDVEEGFYYLAWGDTSLSTELKQLNSVKLFPNPTSGNVTIQGLDNSKNISFEVYDVLGRKYNIKSTTKNDTQVSIDLSAALSNNSLLIIKVKQEDRMKIFKVIRSN</sequence>
<evidence type="ECO:0000313" key="5">
    <source>
        <dbReference type="EMBL" id="MDR6299500.1"/>
    </source>
</evidence>
<dbReference type="Pfam" id="PF09423">
    <property type="entry name" value="PhoD"/>
    <property type="match status" value="1"/>
</dbReference>
<dbReference type="PANTHER" id="PTHR33987:SF1">
    <property type="entry name" value="CALCINEURIN-LIKE METALLO-PHOSPHOESTERASE SUPERFAMILY PROTEIN"/>
    <property type="match status" value="1"/>
</dbReference>
<dbReference type="InterPro" id="IPR018946">
    <property type="entry name" value="PhoD-like_MPP"/>
</dbReference>
<dbReference type="InterPro" id="IPR038607">
    <property type="entry name" value="PhoD-like_sf"/>
</dbReference>
<dbReference type="InterPro" id="IPR026444">
    <property type="entry name" value="Secre_tail"/>
</dbReference>
<evidence type="ECO:0000256" key="3">
    <source>
        <dbReference type="SAM" id="SignalP"/>
    </source>
</evidence>
<dbReference type="SUPFAM" id="SSF56300">
    <property type="entry name" value="Metallo-dependent phosphatases"/>
    <property type="match status" value="1"/>
</dbReference>
<feature type="signal peptide" evidence="3">
    <location>
        <begin position="1"/>
        <end position="22"/>
    </location>
</feature>
<dbReference type="InterPro" id="IPR006558">
    <property type="entry name" value="LamG-like"/>
</dbReference>